<proteinExistence type="predicted"/>
<organism evidence="1">
    <name type="scientific">viral metagenome</name>
    <dbReference type="NCBI Taxonomy" id="1070528"/>
    <lineage>
        <taxon>unclassified sequences</taxon>
        <taxon>metagenomes</taxon>
        <taxon>organismal metagenomes</taxon>
    </lineage>
</organism>
<accession>A0A6M3XNZ5</accession>
<name>A0A6M3XNZ5_9ZZZZ</name>
<dbReference type="EMBL" id="MT144797">
    <property type="protein sequence ID" value="QJH99561.1"/>
    <property type="molecule type" value="Genomic_DNA"/>
</dbReference>
<sequence length="55" mass="6368">MKHNAKSYRTGDVEFDLVFENSLNGIDPETLTDDEIAIQEKYINENWDDLNAGDY</sequence>
<protein>
    <submittedName>
        <fullName evidence="1">Uncharacterized protein</fullName>
    </submittedName>
</protein>
<gene>
    <name evidence="1" type="ORF">TM448B01620_0003</name>
</gene>
<dbReference type="AlphaFoldDB" id="A0A6M3XNZ5"/>
<reference evidence="1" key="1">
    <citation type="submission" date="2020-03" db="EMBL/GenBank/DDBJ databases">
        <title>The deep terrestrial virosphere.</title>
        <authorList>
            <person name="Holmfeldt K."/>
            <person name="Nilsson E."/>
            <person name="Simone D."/>
            <person name="Lopez-Fernandez M."/>
            <person name="Wu X."/>
            <person name="de Brujin I."/>
            <person name="Lundin D."/>
            <person name="Andersson A."/>
            <person name="Bertilsson S."/>
            <person name="Dopson M."/>
        </authorList>
    </citation>
    <scope>NUCLEOTIDE SEQUENCE</scope>
    <source>
        <strain evidence="1">TM448B01620</strain>
    </source>
</reference>
<evidence type="ECO:0000313" key="1">
    <source>
        <dbReference type="EMBL" id="QJH99561.1"/>
    </source>
</evidence>